<dbReference type="Proteomes" id="UP000256297">
    <property type="component" value="Chromosome CBM2589_a"/>
</dbReference>
<proteinExistence type="predicted"/>
<accession>A0A375BZY9</accession>
<dbReference type="AlphaFoldDB" id="A0A375BZY9"/>
<protein>
    <submittedName>
        <fullName evidence="1">Uncharacterized protein</fullName>
    </submittedName>
</protein>
<gene>
    <name evidence="1" type="ORF">CBM2589_A20041</name>
</gene>
<comment type="caution">
    <text evidence="1">The sequence shown here is derived from an EMBL/GenBank/DDBJ whole genome shotgun (WGS) entry which is preliminary data.</text>
</comment>
<evidence type="ECO:0000313" key="1">
    <source>
        <dbReference type="EMBL" id="SOY60071.1"/>
    </source>
</evidence>
<name>A0A375BZY9_9BURK</name>
<organism evidence="1">
    <name type="scientific">Cupriavidus taiwanensis</name>
    <dbReference type="NCBI Taxonomy" id="164546"/>
    <lineage>
        <taxon>Bacteria</taxon>
        <taxon>Pseudomonadati</taxon>
        <taxon>Pseudomonadota</taxon>
        <taxon>Betaproteobacteria</taxon>
        <taxon>Burkholderiales</taxon>
        <taxon>Burkholderiaceae</taxon>
        <taxon>Cupriavidus</taxon>
    </lineage>
</organism>
<reference evidence="1" key="1">
    <citation type="submission" date="2018-01" db="EMBL/GenBank/DDBJ databases">
        <authorList>
            <person name="Clerissi C."/>
        </authorList>
    </citation>
    <scope>NUCLEOTIDE SEQUENCE</scope>
    <source>
        <strain evidence="1">Cupriavidus taiwanensis STM 3521</strain>
    </source>
</reference>
<sequence>MPAKRFTGGAKKHPAPHSAMRFAAWLSWCASPAVLMLSTPPGHDLPPAFKPNRFTNGFHSPDKSL</sequence>
<dbReference type="EMBL" id="OFSP01000032">
    <property type="protein sequence ID" value="SOY60071.1"/>
    <property type="molecule type" value="Genomic_DNA"/>
</dbReference>